<evidence type="ECO:0000256" key="4">
    <source>
        <dbReference type="ARBA" id="ARBA00023002"/>
    </source>
</evidence>
<evidence type="ECO:0000259" key="5">
    <source>
        <dbReference type="Pfam" id="PF01243"/>
    </source>
</evidence>
<gene>
    <name evidence="6" type="ORF">ACFSCY_12180</name>
</gene>
<dbReference type="InterPro" id="IPR012349">
    <property type="entry name" value="Split_barrel_FMN-bd"/>
</dbReference>
<accession>A0ABW4FKR5</accession>
<sequence length="207" mass="22599">MRDELMRDELRGNPLDIVGRWVAEAQTADLPLPSTMTLATADADGVPHARTVLVTAVDAESLRFQSSTPTTKTRDLAANARVSAVFHWPALGRQVVLQGEAAELDRTTSRAAYPTRPRQLQLVAWAYEALAPGLTAPDFEVPSGAVEREFAAADDDPRSATAPPSWTTVRLVPHRVDFWQAGTTTTPPAKTRFTRDADGWRSFPVLP</sequence>
<keyword evidence="4" id="KW-0560">Oxidoreductase</keyword>
<dbReference type="InterPro" id="IPR011576">
    <property type="entry name" value="Pyridox_Oxase_N"/>
</dbReference>
<comment type="caution">
    <text evidence="6">The sequence shown here is derived from an EMBL/GenBank/DDBJ whole genome shotgun (WGS) entry which is preliminary data.</text>
</comment>
<keyword evidence="2" id="KW-0285">Flavoprotein</keyword>
<protein>
    <submittedName>
        <fullName evidence="6">Pyridoxal 5'-phosphate synthase</fullName>
    </submittedName>
</protein>
<dbReference type="EMBL" id="JBHUCP010000007">
    <property type="protein sequence ID" value="MFD1530201.1"/>
    <property type="molecule type" value="Genomic_DNA"/>
</dbReference>
<evidence type="ECO:0000313" key="6">
    <source>
        <dbReference type="EMBL" id="MFD1530201.1"/>
    </source>
</evidence>
<comment type="cofactor">
    <cofactor evidence="1">
        <name>FMN</name>
        <dbReference type="ChEBI" id="CHEBI:58210"/>
    </cofactor>
</comment>
<dbReference type="Proteomes" id="UP001597145">
    <property type="component" value="Unassembled WGS sequence"/>
</dbReference>
<name>A0ABW4FKR5_9PSEU</name>
<dbReference type="PANTHER" id="PTHR10851">
    <property type="entry name" value="PYRIDOXINE-5-PHOSPHATE OXIDASE"/>
    <property type="match status" value="1"/>
</dbReference>
<organism evidence="6 7">
    <name type="scientific">Pseudonocardia aurantiaca</name>
    <dbReference type="NCBI Taxonomy" id="75290"/>
    <lineage>
        <taxon>Bacteria</taxon>
        <taxon>Bacillati</taxon>
        <taxon>Actinomycetota</taxon>
        <taxon>Actinomycetes</taxon>
        <taxon>Pseudonocardiales</taxon>
        <taxon>Pseudonocardiaceae</taxon>
        <taxon>Pseudonocardia</taxon>
    </lineage>
</organism>
<evidence type="ECO:0000256" key="3">
    <source>
        <dbReference type="ARBA" id="ARBA00022643"/>
    </source>
</evidence>
<proteinExistence type="predicted"/>
<dbReference type="PANTHER" id="PTHR10851:SF0">
    <property type="entry name" value="PYRIDOXINE-5'-PHOSPHATE OXIDASE"/>
    <property type="match status" value="1"/>
</dbReference>
<keyword evidence="7" id="KW-1185">Reference proteome</keyword>
<dbReference type="PIRSF" id="PIRSF000190">
    <property type="entry name" value="Pyd_amn-ph_oxd"/>
    <property type="match status" value="1"/>
</dbReference>
<evidence type="ECO:0000256" key="1">
    <source>
        <dbReference type="ARBA" id="ARBA00001917"/>
    </source>
</evidence>
<keyword evidence="3" id="KW-0288">FMN</keyword>
<evidence type="ECO:0000256" key="2">
    <source>
        <dbReference type="ARBA" id="ARBA00022630"/>
    </source>
</evidence>
<dbReference type="InterPro" id="IPR000659">
    <property type="entry name" value="Pyridox_Oxase"/>
</dbReference>
<dbReference type="SUPFAM" id="SSF50475">
    <property type="entry name" value="FMN-binding split barrel"/>
    <property type="match status" value="1"/>
</dbReference>
<dbReference type="Pfam" id="PF01243">
    <property type="entry name" value="PNPOx_N"/>
    <property type="match status" value="1"/>
</dbReference>
<feature type="domain" description="Pyridoxamine 5'-phosphate oxidase N-terminal" evidence="5">
    <location>
        <begin position="27"/>
        <end position="139"/>
    </location>
</feature>
<reference evidence="7" key="1">
    <citation type="journal article" date="2019" name="Int. J. Syst. Evol. Microbiol.">
        <title>The Global Catalogue of Microorganisms (GCM) 10K type strain sequencing project: providing services to taxonomists for standard genome sequencing and annotation.</title>
        <authorList>
            <consortium name="The Broad Institute Genomics Platform"/>
            <consortium name="The Broad Institute Genome Sequencing Center for Infectious Disease"/>
            <person name="Wu L."/>
            <person name="Ma J."/>
        </authorList>
    </citation>
    <scope>NUCLEOTIDE SEQUENCE [LARGE SCALE GENOMIC DNA]</scope>
    <source>
        <strain evidence="7">JCM 12165</strain>
    </source>
</reference>
<dbReference type="RefSeq" id="WP_343976999.1">
    <property type="nucleotide sequence ID" value="NZ_BAAAJG010000008.1"/>
</dbReference>
<evidence type="ECO:0000313" key="7">
    <source>
        <dbReference type="Proteomes" id="UP001597145"/>
    </source>
</evidence>
<dbReference type="Gene3D" id="2.30.110.10">
    <property type="entry name" value="Electron Transport, Fmn-binding Protein, Chain A"/>
    <property type="match status" value="1"/>
</dbReference>